<evidence type="ECO:0000313" key="2">
    <source>
        <dbReference type="Proteomes" id="UP000002532"/>
    </source>
</evidence>
<name>A0A0H2X1Y7_CHLTA</name>
<dbReference type="AlphaFoldDB" id="A0A0H2X1Y7"/>
<sequence>MYRQLESNLIHRSWTHLRVLSIGNPSKEGAIQKTSLQRPRSSYTKTVFNSTVKTLRSFQLVRKTVAQKTLFHRKCSHFCWYQETRGVQLYHPPPLKDNNSLCLVIPLAD</sequence>
<evidence type="ECO:0000313" key="1">
    <source>
        <dbReference type="EMBL" id="AAX51141.1"/>
    </source>
</evidence>
<accession>A0A0H2X1Y7</accession>
<gene>
    <name evidence="1" type="ordered locus">CTA_0934</name>
</gene>
<dbReference type="KEGG" id="cta:CTA_0934"/>
<proteinExistence type="predicted"/>
<dbReference type="HOGENOM" id="CLU_2179147_0_0_0"/>
<reference evidence="1 2" key="1">
    <citation type="journal article" date="2005" name="Infect. Immun.">
        <title>Comparative genomic analysis of Chlamydia trachomatis oculotropic and genitotropic strains.</title>
        <authorList>
            <person name="Carlson J.H."/>
            <person name="Porcella S.F."/>
            <person name="McClarty G."/>
            <person name="Caldwell H.D."/>
        </authorList>
    </citation>
    <scope>NUCLEOTIDE SEQUENCE [LARGE SCALE GENOMIC DNA]</scope>
    <source>
        <strain evidence="2">ATCC VR-571B / DSM 19440 / HAR-13</strain>
    </source>
</reference>
<dbReference type="Proteomes" id="UP000002532">
    <property type="component" value="Chromosome"/>
</dbReference>
<dbReference type="EMBL" id="CP000051">
    <property type="protein sequence ID" value="AAX51141.1"/>
    <property type="molecule type" value="Genomic_DNA"/>
</dbReference>
<organism evidence="1 2">
    <name type="scientific">Chlamydia trachomatis serovar A (strain ATCC VR-571B / DSM 19440 / HAR-13)</name>
    <dbReference type="NCBI Taxonomy" id="315277"/>
    <lineage>
        <taxon>Bacteria</taxon>
        <taxon>Pseudomonadati</taxon>
        <taxon>Chlamydiota</taxon>
        <taxon>Chlamydiia</taxon>
        <taxon>Chlamydiales</taxon>
        <taxon>Chlamydiaceae</taxon>
        <taxon>Chlamydia/Chlamydophila group</taxon>
        <taxon>Chlamydia</taxon>
    </lineage>
</organism>
<protein>
    <submittedName>
        <fullName evidence="1">Uncharacterized protein</fullName>
    </submittedName>
</protein>
<keyword evidence="2" id="KW-1185">Reference proteome</keyword>